<dbReference type="PANTHER" id="PTHR30203:SF33">
    <property type="entry name" value="BLR4455 PROTEIN"/>
    <property type="match status" value="1"/>
</dbReference>
<dbReference type="PANTHER" id="PTHR30203">
    <property type="entry name" value="OUTER MEMBRANE CATION EFFLUX PROTEIN"/>
    <property type="match status" value="1"/>
</dbReference>
<protein>
    <submittedName>
        <fullName evidence="5">RND transporter</fullName>
    </submittedName>
</protein>
<dbReference type="GO" id="GO:0005886">
    <property type="term" value="C:plasma membrane"/>
    <property type="evidence" value="ECO:0007669"/>
    <property type="project" value="UniProtKB-SubCell"/>
</dbReference>
<proteinExistence type="inferred from homology"/>
<evidence type="ECO:0000256" key="4">
    <source>
        <dbReference type="SAM" id="Phobius"/>
    </source>
</evidence>
<dbReference type="SUPFAM" id="SSF56954">
    <property type="entry name" value="Outer membrane efflux proteins (OEP)"/>
    <property type="match status" value="1"/>
</dbReference>
<keyword evidence="4" id="KW-1133">Transmembrane helix</keyword>
<sequence length="536" mass="56964">MAKPCNSPKRSGVANSAATPVIAALVTTLLGGCLSMAPRYERPAPPVADVWPPDVGTSLATMDAQPASGLDWREYFSDPPLRGLIETALANNRDLRVALARVEQARAVYGIQRADQFPSLGAGASQTRQRLPGDLSLTGNPYISSQYQVGLGLSTWELDFWGRIRNLKDAALDDYLASDASRRALALSLISQVAQAWLSLRELDERIALAQQTVDSRAESLRIFTRREQVGSTSKLDLTEVTTLWQQARALVAQLQQQRAAQAHALQVLVGAPIDTSPGTFDTSVDDARLMRDLDPGLPSSLLEDRPDIIAAEYQLRAAHANIGAARAAFFPQITLTGSVGTASSALDGLFKAGSAAWTFTPSLSLPIFEGGRLVNNLDLAEARRVASVANYEKTIQEAFRDVADALSACRWLADQVTILQATQDAQAERARLAKLRYDHGAAAFLEVLDAQRDLLAIEQQTVQTRRALLSARVSLYTALGGGSRHLPAADTLGGPLARTPPVAPSPASATGATSADGANGANGATGSVPPPPSVH</sequence>
<feature type="transmembrane region" description="Helical" evidence="4">
    <location>
        <begin position="12"/>
        <end position="37"/>
    </location>
</feature>
<evidence type="ECO:0000256" key="2">
    <source>
        <dbReference type="RuleBase" id="RU362097"/>
    </source>
</evidence>
<dbReference type="Gene3D" id="2.20.200.10">
    <property type="entry name" value="Outer membrane efflux proteins (OEP)"/>
    <property type="match status" value="1"/>
</dbReference>
<gene>
    <name evidence="5" type="ORF">PEP31012_03342</name>
</gene>
<evidence type="ECO:0000313" key="5">
    <source>
        <dbReference type="EMBL" id="VVE24723.1"/>
    </source>
</evidence>
<keyword evidence="2 4" id="KW-0472">Membrane</keyword>
<dbReference type="GO" id="GO:0015562">
    <property type="term" value="F:efflux transmembrane transporter activity"/>
    <property type="evidence" value="ECO:0007669"/>
    <property type="project" value="InterPro"/>
</dbReference>
<comment type="similarity">
    <text evidence="1 2">Belongs to the outer membrane factor (OMF) (TC 1.B.17) family.</text>
</comment>
<evidence type="ECO:0000256" key="3">
    <source>
        <dbReference type="SAM" id="MobiDB-lite"/>
    </source>
</evidence>
<dbReference type="OrthoDB" id="9770517at2"/>
<dbReference type="Gene3D" id="1.20.1600.10">
    <property type="entry name" value="Outer membrane efflux proteins (OEP)"/>
    <property type="match status" value="1"/>
</dbReference>
<dbReference type="PROSITE" id="PS51257">
    <property type="entry name" value="PROKAR_LIPOPROTEIN"/>
    <property type="match status" value="1"/>
</dbReference>
<reference evidence="5 6" key="1">
    <citation type="submission" date="2019-08" db="EMBL/GenBank/DDBJ databases">
        <authorList>
            <person name="Peeters C."/>
        </authorList>
    </citation>
    <scope>NUCLEOTIDE SEQUENCE [LARGE SCALE GENOMIC DNA]</scope>
    <source>
        <strain evidence="5 6">LMG 31012</strain>
    </source>
</reference>
<keyword evidence="2" id="KW-0449">Lipoprotein</keyword>
<evidence type="ECO:0000313" key="6">
    <source>
        <dbReference type="Proteomes" id="UP000400981"/>
    </source>
</evidence>
<keyword evidence="6" id="KW-1185">Reference proteome</keyword>
<dbReference type="Proteomes" id="UP000400981">
    <property type="component" value="Unassembled WGS sequence"/>
</dbReference>
<dbReference type="AlphaFoldDB" id="A0A5E4WKS1"/>
<feature type="region of interest" description="Disordered" evidence="3">
    <location>
        <begin position="491"/>
        <end position="536"/>
    </location>
</feature>
<keyword evidence="2 4" id="KW-0812">Transmembrane</keyword>
<evidence type="ECO:0000256" key="1">
    <source>
        <dbReference type="ARBA" id="ARBA00007613"/>
    </source>
</evidence>
<dbReference type="NCBIfam" id="TIGR01845">
    <property type="entry name" value="outer_NodT"/>
    <property type="match status" value="1"/>
</dbReference>
<dbReference type="RefSeq" id="WP_150590427.1">
    <property type="nucleotide sequence ID" value="NZ_CABPSH010000008.1"/>
</dbReference>
<organism evidence="5 6">
    <name type="scientific">Pandoraea eparura</name>
    <dbReference type="NCBI Taxonomy" id="2508291"/>
    <lineage>
        <taxon>Bacteria</taxon>
        <taxon>Pseudomonadati</taxon>
        <taxon>Pseudomonadota</taxon>
        <taxon>Betaproteobacteria</taxon>
        <taxon>Burkholderiales</taxon>
        <taxon>Burkholderiaceae</taxon>
        <taxon>Pandoraea</taxon>
    </lineage>
</organism>
<dbReference type="InterPro" id="IPR003423">
    <property type="entry name" value="OMP_efflux"/>
</dbReference>
<keyword evidence="2" id="KW-1134">Transmembrane beta strand</keyword>
<dbReference type="EMBL" id="CABPSH010000008">
    <property type="protein sequence ID" value="VVE24723.1"/>
    <property type="molecule type" value="Genomic_DNA"/>
</dbReference>
<accession>A0A5E4WKS1</accession>
<comment type="subcellular location">
    <subcellularLocation>
        <location evidence="2">Cell membrane</location>
        <topology evidence="2">Lipid-anchor</topology>
    </subcellularLocation>
</comment>
<name>A0A5E4WKS1_9BURK</name>
<dbReference type="InterPro" id="IPR010131">
    <property type="entry name" value="MdtP/NodT-like"/>
</dbReference>
<keyword evidence="2" id="KW-0564">Palmitate</keyword>
<dbReference type="Pfam" id="PF02321">
    <property type="entry name" value="OEP"/>
    <property type="match status" value="2"/>
</dbReference>
<feature type="compositionally biased region" description="Low complexity" evidence="3">
    <location>
        <begin position="506"/>
        <end position="528"/>
    </location>
</feature>